<evidence type="ECO:0008006" key="3">
    <source>
        <dbReference type="Google" id="ProtNLM"/>
    </source>
</evidence>
<organism evidence="1 2">
    <name type="scientific">candidate division MSBL1 archaeon SCGC-AAA259E19</name>
    <dbReference type="NCBI Taxonomy" id="1698264"/>
    <lineage>
        <taxon>Archaea</taxon>
        <taxon>Methanobacteriati</taxon>
        <taxon>Methanobacteriota</taxon>
        <taxon>candidate division MSBL1</taxon>
    </lineage>
</organism>
<dbReference type="Proteomes" id="UP000070284">
    <property type="component" value="Unassembled WGS sequence"/>
</dbReference>
<evidence type="ECO:0000313" key="1">
    <source>
        <dbReference type="EMBL" id="KXA94570.1"/>
    </source>
</evidence>
<dbReference type="InterPro" id="IPR021799">
    <property type="entry name" value="PIN-like_prokaryotic"/>
</dbReference>
<protein>
    <recommendedName>
        <fullName evidence="3">PIN domain-containing protein</fullName>
    </recommendedName>
</protein>
<dbReference type="Pfam" id="PF11848">
    <property type="entry name" value="DUF3368"/>
    <property type="match status" value="1"/>
</dbReference>
<gene>
    <name evidence="1" type="ORF">AKJ65_04005</name>
</gene>
<keyword evidence="2" id="KW-1185">Reference proteome</keyword>
<dbReference type="PANTHER" id="PTHR39550">
    <property type="entry name" value="SLL0658 PROTEIN"/>
    <property type="match status" value="1"/>
</dbReference>
<proteinExistence type="predicted"/>
<dbReference type="AlphaFoldDB" id="A0A133UKC3"/>
<dbReference type="PANTHER" id="PTHR39550:SF1">
    <property type="entry name" value="SLL0658 PROTEIN"/>
    <property type="match status" value="1"/>
</dbReference>
<reference evidence="1 2" key="1">
    <citation type="journal article" date="2016" name="Sci. Rep.">
        <title>Metabolic traits of an uncultured archaeal lineage -MSBL1- from brine pools of the Red Sea.</title>
        <authorList>
            <person name="Mwirichia R."/>
            <person name="Alam I."/>
            <person name="Rashid M."/>
            <person name="Vinu M."/>
            <person name="Ba-Alawi W."/>
            <person name="Anthony Kamau A."/>
            <person name="Kamanda Ngugi D."/>
            <person name="Goker M."/>
            <person name="Klenk H.P."/>
            <person name="Bajic V."/>
            <person name="Stingl U."/>
        </authorList>
    </citation>
    <scope>NUCLEOTIDE SEQUENCE [LARGE SCALE GENOMIC DNA]</scope>
    <source>
        <strain evidence="1">SCGC-AAA259E19</strain>
    </source>
</reference>
<accession>A0A133UKC3</accession>
<name>A0A133UKC3_9EURY</name>
<sequence>MKDPRVLVDSSAIIALASIGELDILRDIFTDIHVTSIIREEILVEDYPETDEIGEAVEEWMEVVEVDESDLQKYERYGLGKGESSLIEVSRKDDRLVLDDPVARRVAEVEGLDFTGLIGLLVESCRVSRVSRDRGREILDKLSGSDFRMTAELYNWAMSRLEK</sequence>
<comment type="caution">
    <text evidence="1">The sequence shown here is derived from an EMBL/GenBank/DDBJ whole genome shotgun (WGS) entry which is preliminary data.</text>
</comment>
<evidence type="ECO:0000313" key="2">
    <source>
        <dbReference type="Proteomes" id="UP000070284"/>
    </source>
</evidence>
<dbReference type="EMBL" id="LHXO01000050">
    <property type="protein sequence ID" value="KXA94570.1"/>
    <property type="molecule type" value="Genomic_DNA"/>
</dbReference>